<sequence length="33" mass="3716">MQVVYGEELQVVYGEAKVIDGDTIHIGKNKIRL</sequence>
<protein>
    <submittedName>
        <fullName evidence="1">Uncharacterized protein</fullName>
    </submittedName>
</protein>
<organism evidence="1">
    <name type="scientific">marine metagenome</name>
    <dbReference type="NCBI Taxonomy" id="408172"/>
    <lineage>
        <taxon>unclassified sequences</taxon>
        <taxon>metagenomes</taxon>
        <taxon>ecological metagenomes</taxon>
    </lineage>
</organism>
<feature type="non-terminal residue" evidence="1">
    <location>
        <position position="33"/>
    </location>
</feature>
<dbReference type="EMBL" id="UINC01072032">
    <property type="protein sequence ID" value="SVC07386.1"/>
    <property type="molecule type" value="Genomic_DNA"/>
</dbReference>
<dbReference type="AlphaFoldDB" id="A0A382J681"/>
<evidence type="ECO:0000313" key="1">
    <source>
        <dbReference type="EMBL" id="SVC07386.1"/>
    </source>
</evidence>
<name>A0A382J681_9ZZZZ</name>
<gene>
    <name evidence="1" type="ORF">METZ01_LOCUS260240</name>
</gene>
<proteinExistence type="predicted"/>
<accession>A0A382J681</accession>
<reference evidence="1" key="1">
    <citation type="submission" date="2018-05" db="EMBL/GenBank/DDBJ databases">
        <authorList>
            <person name="Lanie J.A."/>
            <person name="Ng W.-L."/>
            <person name="Kazmierczak K.M."/>
            <person name="Andrzejewski T.M."/>
            <person name="Davidsen T.M."/>
            <person name="Wayne K.J."/>
            <person name="Tettelin H."/>
            <person name="Glass J.I."/>
            <person name="Rusch D."/>
            <person name="Podicherti R."/>
            <person name="Tsui H.-C.T."/>
            <person name="Winkler M.E."/>
        </authorList>
    </citation>
    <scope>NUCLEOTIDE SEQUENCE</scope>
</reference>